<name>A0A8S1J6P8_9CHLO</name>
<gene>
    <name evidence="1" type="ORF">OSTQU699_LOCUS8684</name>
</gene>
<keyword evidence="2" id="KW-1185">Reference proteome</keyword>
<proteinExistence type="predicted"/>
<accession>A0A8S1J6P8</accession>
<comment type="caution">
    <text evidence="1">The sequence shown here is derived from an EMBL/GenBank/DDBJ whole genome shotgun (WGS) entry which is preliminary data.</text>
</comment>
<organism evidence="1 2">
    <name type="scientific">Ostreobium quekettii</name>
    <dbReference type="NCBI Taxonomy" id="121088"/>
    <lineage>
        <taxon>Eukaryota</taxon>
        <taxon>Viridiplantae</taxon>
        <taxon>Chlorophyta</taxon>
        <taxon>core chlorophytes</taxon>
        <taxon>Ulvophyceae</taxon>
        <taxon>TCBD clade</taxon>
        <taxon>Bryopsidales</taxon>
        <taxon>Ostreobineae</taxon>
        <taxon>Ostreobiaceae</taxon>
        <taxon>Ostreobium</taxon>
    </lineage>
</organism>
<evidence type="ECO:0000313" key="1">
    <source>
        <dbReference type="EMBL" id="CAD7703327.1"/>
    </source>
</evidence>
<evidence type="ECO:0000313" key="2">
    <source>
        <dbReference type="Proteomes" id="UP000708148"/>
    </source>
</evidence>
<protein>
    <submittedName>
        <fullName evidence="1">Uncharacterized protein</fullName>
    </submittedName>
</protein>
<sequence>MWAAFTAVGSGHVGSLHNRFKLSWQWFTLVLVTSTHSPKGLSSPSGCSAILWHLCSHNLAHVCFECVYIFSDQSGLAVSAAGEEHSLSVHVNNSIDFAFASLTPWTLCEKDMKEPSILRFCP</sequence>
<dbReference type="AlphaFoldDB" id="A0A8S1J6P8"/>
<dbReference type="EMBL" id="CAJHUC010002166">
    <property type="protein sequence ID" value="CAD7703327.1"/>
    <property type="molecule type" value="Genomic_DNA"/>
</dbReference>
<dbReference type="Proteomes" id="UP000708148">
    <property type="component" value="Unassembled WGS sequence"/>
</dbReference>
<reference evidence="1" key="1">
    <citation type="submission" date="2020-12" db="EMBL/GenBank/DDBJ databases">
        <authorList>
            <person name="Iha C."/>
        </authorList>
    </citation>
    <scope>NUCLEOTIDE SEQUENCE</scope>
</reference>